<proteinExistence type="predicted"/>
<evidence type="ECO:0000313" key="2">
    <source>
        <dbReference type="Proteomes" id="UP001348817"/>
    </source>
</evidence>
<accession>A0AAU9CQA4</accession>
<dbReference type="EMBL" id="AP025314">
    <property type="protein sequence ID" value="BDD11341.1"/>
    <property type="molecule type" value="Genomic_DNA"/>
</dbReference>
<reference evidence="1 2" key="1">
    <citation type="submission" date="2021-12" db="EMBL/GenBank/DDBJ databases">
        <title>Genome sequencing of bacteria with rrn-lacking chromosome and rrn-plasmid.</title>
        <authorList>
            <person name="Anda M."/>
            <person name="Iwasaki W."/>
        </authorList>
    </citation>
    <scope>NUCLEOTIDE SEQUENCE [LARGE SCALE GENOMIC DNA]</scope>
    <source>
        <strain evidence="1 2">DSM 100852</strain>
    </source>
</reference>
<dbReference type="AlphaFoldDB" id="A0AAU9CQA4"/>
<dbReference type="InterPro" id="IPR007553">
    <property type="entry name" value="2-thiour_desulf"/>
</dbReference>
<gene>
    <name evidence="1" type="ORF">FUAX_37730</name>
</gene>
<evidence type="ECO:0000313" key="1">
    <source>
        <dbReference type="EMBL" id="BDD11341.1"/>
    </source>
</evidence>
<keyword evidence="2" id="KW-1185">Reference proteome</keyword>
<dbReference type="KEGG" id="fax:FUAX_37730"/>
<dbReference type="Proteomes" id="UP001348817">
    <property type="component" value="Chromosome"/>
</dbReference>
<dbReference type="PANTHER" id="PTHR30087:SF1">
    <property type="entry name" value="HYPOTHETICAL CYTOSOLIC PROTEIN"/>
    <property type="match status" value="1"/>
</dbReference>
<name>A0AAU9CQA4_9BACT</name>
<organism evidence="1 2">
    <name type="scientific">Fulvitalea axinellae</name>
    <dbReference type="NCBI Taxonomy" id="1182444"/>
    <lineage>
        <taxon>Bacteria</taxon>
        <taxon>Pseudomonadati</taxon>
        <taxon>Bacteroidota</taxon>
        <taxon>Cytophagia</taxon>
        <taxon>Cytophagales</taxon>
        <taxon>Persicobacteraceae</taxon>
        <taxon>Fulvitalea</taxon>
    </lineage>
</organism>
<dbReference type="PANTHER" id="PTHR30087">
    <property type="entry name" value="INNER MEMBRANE PROTEIN"/>
    <property type="match status" value="1"/>
</dbReference>
<protein>
    <recommendedName>
        <fullName evidence="3">DUF523 domain-containing protein</fullName>
    </recommendedName>
</protein>
<dbReference type="Pfam" id="PF04463">
    <property type="entry name" value="2-thiour_desulf"/>
    <property type="match status" value="1"/>
</dbReference>
<evidence type="ECO:0008006" key="3">
    <source>
        <dbReference type="Google" id="ProtNLM"/>
    </source>
</evidence>
<dbReference type="RefSeq" id="WP_338392840.1">
    <property type="nucleotide sequence ID" value="NZ_AP025314.1"/>
</dbReference>
<sequence length="156" mass="16607">MEKKKYLISACLAGHKCRFDGQAKPVSKIQKLVERGEAVLVCPEVDGGLSTPRPASEIVTEDGKIKVVTKTGRDVTDEFRKGAQVSLEKARQHGASVAILKAKSPSCGYGKIYDGTFSGKLVDGNGLTADLLSENGLSIYSELNFESEGDIGESQG</sequence>